<keyword evidence="1" id="KW-1133">Transmembrane helix</keyword>
<evidence type="ECO:0000313" key="2">
    <source>
        <dbReference type="EMBL" id="TQD84259.1"/>
    </source>
</evidence>
<dbReference type="Proteomes" id="UP000315295">
    <property type="component" value="Unassembled WGS sequence"/>
</dbReference>
<proteinExistence type="predicted"/>
<dbReference type="EMBL" id="VIEB01000646">
    <property type="protein sequence ID" value="TQD84259.1"/>
    <property type="molecule type" value="Genomic_DNA"/>
</dbReference>
<organism evidence="2 3">
    <name type="scientific">Malus baccata</name>
    <name type="common">Siberian crab apple</name>
    <name type="synonym">Pyrus baccata</name>
    <dbReference type="NCBI Taxonomy" id="106549"/>
    <lineage>
        <taxon>Eukaryota</taxon>
        <taxon>Viridiplantae</taxon>
        <taxon>Streptophyta</taxon>
        <taxon>Embryophyta</taxon>
        <taxon>Tracheophyta</taxon>
        <taxon>Spermatophyta</taxon>
        <taxon>Magnoliopsida</taxon>
        <taxon>eudicotyledons</taxon>
        <taxon>Gunneridae</taxon>
        <taxon>Pentapetalae</taxon>
        <taxon>rosids</taxon>
        <taxon>fabids</taxon>
        <taxon>Rosales</taxon>
        <taxon>Rosaceae</taxon>
        <taxon>Amygdaloideae</taxon>
        <taxon>Maleae</taxon>
        <taxon>Malus</taxon>
    </lineage>
</organism>
<evidence type="ECO:0000256" key="1">
    <source>
        <dbReference type="SAM" id="Phobius"/>
    </source>
</evidence>
<comment type="caution">
    <text evidence="2">The sequence shown here is derived from an EMBL/GenBank/DDBJ whole genome shotgun (WGS) entry which is preliminary data.</text>
</comment>
<dbReference type="AlphaFoldDB" id="A0A540LD29"/>
<feature type="transmembrane region" description="Helical" evidence="1">
    <location>
        <begin position="7"/>
        <end position="26"/>
    </location>
</feature>
<evidence type="ECO:0000313" key="3">
    <source>
        <dbReference type="Proteomes" id="UP000315295"/>
    </source>
</evidence>
<protein>
    <submittedName>
        <fullName evidence="2">Uncharacterized protein</fullName>
    </submittedName>
</protein>
<keyword evidence="1" id="KW-0472">Membrane</keyword>
<gene>
    <name evidence="2" type="ORF">C1H46_030190</name>
</gene>
<name>A0A540LD29_MALBA</name>
<keyword evidence="1" id="KW-0812">Transmembrane</keyword>
<sequence length="51" mass="4908">MEAKSEALVAVAAVVVVAAGAVLTVLCLSGDVSVRDGYAGASTSDAAITRA</sequence>
<reference evidence="2 3" key="1">
    <citation type="journal article" date="2019" name="G3 (Bethesda)">
        <title>Sequencing of a Wild Apple (Malus baccata) Genome Unravels the Differences Between Cultivated and Wild Apple Species Regarding Disease Resistance and Cold Tolerance.</title>
        <authorList>
            <person name="Chen X."/>
        </authorList>
    </citation>
    <scope>NUCLEOTIDE SEQUENCE [LARGE SCALE GENOMIC DNA]</scope>
    <source>
        <strain evidence="3">cv. Shandingzi</strain>
        <tissue evidence="2">Leaves</tissue>
    </source>
</reference>
<accession>A0A540LD29</accession>
<keyword evidence="3" id="KW-1185">Reference proteome</keyword>